<evidence type="ECO:0000313" key="3">
    <source>
        <dbReference type="Proteomes" id="UP001157186"/>
    </source>
</evidence>
<dbReference type="SUPFAM" id="SSF54913">
    <property type="entry name" value="GlnB-like"/>
    <property type="match status" value="1"/>
</dbReference>
<keyword evidence="3" id="KW-1185">Reference proteome</keyword>
<dbReference type="PANTHER" id="PTHR23419:SF8">
    <property type="entry name" value="FI09726P"/>
    <property type="match status" value="1"/>
</dbReference>
<dbReference type="Gene3D" id="3.30.70.120">
    <property type="match status" value="1"/>
</dbReference>
<dbReference type="InterPro" id="IPR011322">
    <property type="entry name" value="N-reg_PII-like_a/b"/>
</dbReference>
<name>A0ABQ6GUV9_9GAMM</name>
<accession>A0ABQ6GUV9</accession>
<organism evidence="2 3">
    <name type="scientific">Thalassotalea insulae</name>
    <dbReference type="NCBI Taxonomy" id="2056778"/>
    <lineage>
        <taxon>Bacteria</taxon>
        <taxon>Pseudomonadati</taxon>
        <taxon>Pseudomonadota</taxon>
        <taxon>Gammaproteobacteria</taxon>
        <taxon>Alteromonadales</taxon>
        <taxon>Colwelliaceae</taxon>
        <taxon>Thalassotalea</taxon>
    </lineage>
</organism>
<proteinExistence type="inferred from homology"/>
<dbReference type="PANTHER" id="PTHR23419">
    <property type="entry name" value="DIVALENT CATION TOLERANCE CUTA-RELATED"/>
    <property type="match status" value="1"/>
</dbReference>
<evidence type="ECO:0000256" key="1">
    <source>
        <dbReference type="ARBA" id="ARBA00010169"/>
    </source>
</evidence>
<dbReference type="Pfam" id="PF03091">
    <property type="entry name" value="CutA1"/>
    <property type="match status" value="1"/>
</dbReference>
<evidence type="ECO:0000313" key="2">
    <source>
        <dbReference type="EMBL" id="GLX78969.1"/>
    </source>
</evidence>
<reference evidence="2 3" key="1">
    <citation type="submission" date="2023-03" db="EMBL/GenBank/DDBJ databases">
        <title>Draft genome sequence of Thalassotalea insulae KCTC 62186T.</title>
        <authorList>
            <person name="Sawabe T."/>
        </authorList>
    </citation>
    <scope>NUCLEOTIDE SEQUENCE [LARGE SCALE GENOMIC DNA]</scope>
    <source>
        <strain evidence="2 3">KCTC 62186</strain>
    </source>
</reference>
<gene>
    <name evidence="2" type="primary">cutA</name>
    <name evidence="2" type="ORF">tinsulaeT_23090</name>
</gene>
<sequence length="104" mass="11888">MYHVILSTCPSQEVAEQIADTLVKENLAACINILPQITSIYQWQGKIERDQEVQLLIKTKVELFPVINDRITQLHPYDVPEVIALDITQGSHAYLQWIDESLAK</sequence>
<dbReference type="InterPro" id="IPR015867">
    <property type="entry name" value="N-reg_PII/ATP_PRibTrfase_C"/>
</dbReference>
<comment type="caution">
    <text evidence="2">The sequence shown here is derived from an EMBL/GenBank/DDBJ whole genome shotgun (WGS) entry which is preliminary data.</text>
</comment>
<protein>
    <submittedName>
        <fullName evidence="2">Divalent-cation tolerance protein CutA</fullName>
    </submittedName>
</protein>
<dbReference type="RefSeq" id="WP_284244847.1">
    <property type="nucleotide sequence ID" value="NZ_BSST01000001.1"/>
</dbReference>
<comment type="similarity">
    <text evidence="1">Belongs to the CutA family.</text>
</comment>
<dbReference type="Proteomes" id="UP001157186">
    <property type="component" value="Unassembled WGS sequence"/>
</dbReference>
<dbReference type="EMBL" id="BSST01000001">
    <property type="protein sequence ID" value="GLX78969.1"/>
    <property type="molecule type" value="Genomic_DNA"/>
</dbReference>
<dbReference type="InterPro" id="IPR004323">
    <property type="entry name" value="Ion_tolerance_CutA"/>
</dbReference>